<sequence length="104" mass="11409">MRTVAVAGSCRGNLSSILTLSEQCVAHPPCLVSPAWVPAPLISCSPSINWLQRLVAFGYECLIMLGEDGCVAELHPHTHPLSNEAHRRCSWLCLQQVTPTQEHH</sequence>
<comment type="caution">
    <text evidence="1">The sequence shown here is derived from an EMBL/GenBank/DDBJ whole genome shotgun (WGS) entry which is preliminary data.</text>
</comment>
<evidence type="ECO:0000313" key="2">
    <source>
        <dbReference type="Proteomes" id="UP001352852"/>
    </source>
</evidence>
<evidence type="ECO:0000313" key="1">
    <source>
        <dbReference type="EMBL" id="MED6269393.1"/>
    </source>
</evidence>
<accession>A0ABU7D2K5</accession>
<dbReference type="EMBL" id="JAHUTJ010014206">
    <property type="protein sequence ID" value="MED6269393.1"/>
    <property type="molecule type" value="Genomic_DNA"/>
</dbReference>
<name>A0ABU7D2K5_9TELE</name>
<proteinExistence type="predicted"/>
<dbReference type="Proteomes" id="UP001352852">
    <property type="component" value="Unassembled WGS sequence"/>
</dbReference>
<protein>
    <submittedName>
        <fullName evidence="1">Uncharacterized protein</fullName>
    </submittedName>
</protein>
<keyword evidence="2" id="KW-1185">Reference proteome</keyword>
<organism evidence="1 2">
    <name type="scientific">Characodon lateralis</name>
    <dbReference type="NCBI Taxonomy" id="208331"/>
    <lineage>
        <taxon>Eukaryota</taxon>
        <taxon>Metazoa</taxon>
        <taxon>Chordata</taxon>
        <taxon>Craniata</taxon>
        <taxon>Vertebrata</taxon>
        <taxon>Euteleostomi</taxon>
        <taxon>Actinopterygii</taxon>
        <taxon>Neopterygii</taxon>
        <taxon>Teleostei</taxon>
        <taxon>Neoteleostei</taxon>
        <taxon>Acanthomorphata</taxon>
        <taxon>Ovalentaria</taxon>
        <taxon>Atherinomorphae</taxon>
        <taxon>Cyprinodontiformes</taxon>
        <taxon>Goodeidae</taxon>
        <taxon>Characodon</taxon>
    </lineage>
</organism>
<reference evidence="1 2" key="1">
    <citation type="submission" date="2021-06" db="EMBL/GenBank/DDBJ databases">
        <authorList>
            <person name="Palmer J.M."/>
        </authorList>
    </citation>
    <scope>NUCLEOTIDE SEQUENCE [LARGE SCALE GENOMIC DNA]</scope>
    <source>
        <strain evidence="1 2">CL_MEX2019</strain>
        <tissue evidence="1">Muscle</tissue>
    </source>
</reference>
<gene>
    <name evidence="1" type="ORF">CHARACLAT_032668</name>
</gene>